<sequence length="483" mass="53198">MWLLPLILSSLSLAVTSGDFIKTCDEQQHTSVSVTPTGSVSLCVKTDYKPHVFVKAGIHWFRKGEEGNGFKIDWKKDDDSNFNITIVALNLTAGRTHDLKFYPFDGTRDRKNLTVTVHVVRATPQEPAETIPRTSAPPNSRVNQANSPKEQKEDNEDREKGGARQQGEDDGDHNETHESGCPDGSIVLGKFCAVFHKKRSSMADAHTVCQYNNMSLWADGLSSSDFDILKKNVDVITVWTGQRHKINCVIFKLNKELERKINCTMQRKFFCFSARQGLDGQTQTTTNPALTHSTTPQTQTQTHKTTSTVAMVTTASTPIYDTSSSPGAGDAATTGYPPTITSTTTTATTPTTTTALTTTTPPTTTTTTTTTTSTALRSTRSTRRYFRTTTTSKHTETESTVTSARCFPPSTVRGQCPLGWLTKRDNSCVAFLMTSSYLDGHNNCSKKGGKLFSIGETERPCVADFLNNIRYVWYGADQSWCKV</sequence>
<reference evidence="4" key="1">
    <citation type="submission" date="2025-08" db="UniProtKB">
        <authorList>
            <consortium name="RefSeq"/>
        </authorList>
    </citation>
    <scope>IDENTIFICATION</scope>
</reference>
<feature type="non-terminal residue" evidence="4">
    <location>
        <position position="483"/>
    </location>
</feature>
<protein>
    <submittedName>
        <fullName evidence="4">Uncharacterized protein LOC106010983</fullName>
    </submittedName>
</protein>
<accession>A0ABM1AEG0</accession>
<name>A0ABM1AEG0_APLCA</name>
<evidence type="ECO:0000256" key="1">
    <source>
        <dbReference type="SAM" id="MobiDB-lite"/>
    </source>
</evidence>
<dbReference type="SUPFAM" id="SSF56436">
    <property type="entry name" value="C-type lectin-like"/>
    <property type="match status" value="2"/>
</dbReference>
<evidence type="ECO:0000256" key="2">
    <source>
        <dbReference type="SAM" id="SignalP"/>
    </source>
</evidence>
<dbReference type="InterPro" id="IPR016187">
    <property type="entry name" value="CTDL_fold"/>
</dbReference>
<proteinExistence type="predicted"/>
<organism evidence="3 4">
    <name type="scientific">Aplysia californica</name>
    <name type="common">California sea hare</name>
    <dbReference type="NCBI Taxonomy" id="6500"/>
    <lineage>
        <taxon>Eukaryota</taxon>
        <taxon>Metazoa</taxon>
        <taxon>Spiralia</taxon>
        <taxon>Lophotrochozoa</taxon>
        <taxon>Mollusca</taxon>
        <taxon>Gastropoda</taxon>
        <taxon>Heterobranchia</taxon>
        <taxon>Euthyneura</taxon>
        <taxon>Tectipleura</taxon>
        <taxon>Aplysiida</taxon>
        <taxon>Aplysioidea</taxon>
        <taxon>Aplysiidae</taxon>
        <taxon>Aplysia</taxon>
    </lineage>
</organism>
<feature type="compositionally biased region" description="Polar residues" evidence="1">
    <location>
        <begin position="279"/>
        <end position="290"/>
    </location>
</feature>
<gene>
    <name evidence="4" type="primary">LOC106010983</name>
</gene>
<dbReference type="Proteomes" id="UP000694888">
    <property type="component" value="Unplaced"/>
</dbReference>
<keyword evidence="3" id="KW-1185">Reference proteome</keyword>
<feature type="compositionally biased region" description="Basic and acidic residues" evidence="1">
    <location>
        <begin position="149"/>
        <end position="162"/>
    </location>
</feature>
<feature type="signal peptide" evidence="2">
    <location>
        <begin position="1"/>
        <end position="18"/>
    </location>
</feature>
<keyword evidence="2" id="KW-0732">Signal</keyword>
<feature type="compositionally biased region" description="Low complexity" evidence="1">
    <location>
        <begin position="332"/>
        <end position="379"/>
    </location>
</feature>
<dbReference type="GeneID" id="106010983"/>
<evidence type="ECO:0000313" key="3">
    <source>
        <dbReference type="Proteomes" id="UP000694888"/>
    </source>
</evidence>
<dbReference type="RefSeq" id="XP_012946117.1">
    <property type="nucleotide sequence ID" value="XM_013090663.1"/>
</dbReference>
<feature type="chain" id="PRO_5046096994" evidence="2">
    <location>
        <begin position="19"/>
        <end position="483"/>
    </location>
</feature>
<feature type="region of interest" description="Disordered" evidence="1">
    <location>
        <begin position="279"/>
        <end position="306"/>
    </location>
</feature>
<feature type="region of interest" description="Disordered" evidence="1">
    <location>
        <begin position="320"/>
        <end position="394"/>
    </location>
</feature>
<feature type="region of interest" description="Disordered" evidence="1">
    <location>
        <begin position="124"/>
        <end position="181"/>
    </location>
</feature>
<feature type="compositionally biased region" description="Polar residues" evidence="1">
    <location>
        <begin position="132"/>
        <end position="148"/>
    </location>
</feature>
<evidence type="ECO:0000313" key="4">
    <source>
        <dbReference type="RefSeq" id="XP_012946117.1"/>
    </source>
</evidence>
<feature type="compositionally biased region" description="Low complexity" evidence="1">
    <location>
        <begin position="291"/>
        <end position="306"/>
    </location>
</feature>